<dbReference type="InterPro" id="IPR042235">
    <property type="entry name" value="ZP-C_dom"/>
</dbReference>
<feature type="region of interest" description="Disordered" evidence="1">
    <location>
        <begin position="472"/>
        <end position="507"/>
    </location>
</feature>
<evidence type="ECO:0000313" key="4">
    <source>
        <dbReference type="EMBL" id="GIZ05149.1"/>
    </source>
</evidence>
<dbReference type="SMART" id="SM00241">
    <property type="entry name" value="ZP"/>
    <property type="match status" value="1"/>
</dbReference>
<sequence>MKPSLSDLLSRSAGRVDDMFPKFIRRRKEEKIPFSASIKQRTTYLDQKPRPTQTQNRFFSIRSKEKEKMRSYPSYLVHPSKTVPGQQFLTDEEEDEEFTPVVNHRCERGQMIIEVTTQQPFRGIIHPRDYRSGPCVAQGRGGRTTTLTLDINADKDDPRYCGVQFRKPNSGDVTIALAVRVHPTLELSEDKYFFLTCGKAGFRNARNETSRVTLNFYHDGKKVQELIYNQEYELRAQMTKPDDIHKLKVRSCLSFSPNTTEVPLIDSNGCPLNQFLTAFHYNETSHSANAHLSSIFKFPDTNKIYVQCDIVLCRGPCEQAPCRKPSEPLPRALPRTRNGTEDGQLMASTSAYILEPGDPILAESLESCTEWRFPWLIGLCICLAILLLVMLIVNIFLCSSLTCTCTKTEVVDKEPSEMDDYDPYRVGWVSGSHYGSRSSLHKPGYLSGGSTLNSTARSVSNASDHYAIVHSRPGSRYSQHSSKEPLHKSSGGSILSNGHHNHYNSRI</sequence>
<keyword evidence="5" id="KW-1185">Reference proteome</keyword>
<gene>
    <name evidence="4" type="ORF">CEXT_307481</name>
</gene>
<evidence type="ECO:0000256" key="2">
    <source>
        <dbReference type="SAM" id="Phobius"/>
    </source>
</evidence>
<dbReference type="InterPro" id="IPR001507">
    <property type="entry name" value="ZP_dom"/>
</dbReference>
<feature type="domain" description="ZP" evidence="3">
    <location>
        <begin position="105"/>
        <end position="329"/>
    </location>
</feature>
<reference evidence="4 5" key="1">
    <citation type="submission" date="2021-06" db="EMBL/GenBank/DDBJ databases">
        <title>Caerostris extrusa draft genome.</title>
        <authorList>
            <person name="Kono N."/>
            <person name="Arakawa K."/>
        </authorList>
    </citation>
    <scope>NUCLEOTIDE SEQUENCE [LARGE SCALE GENOMIC DNA]</scope>
</reference>
<dbReference type="PANTHER" id="PTHR46560:SF9">
    <property type="entry name" value="ZP DOMAIN-CONTAINING PROTEIN"/>
    <property type="match status" value="1"/>
</dbReference>
<dbReference type="PANTHER" id="PTHR46560">
    <property type="entry name" value="CYPHER, ISOFORM B"/>
    <property type="match status" value="1"/>
</dbReference>
<evidence type="ECO:0000313" key="5">
    <source>
        <dbReference type="Proteomes" id="UP001054945"/>
    </source>
</evidence>
<protein>
    <submittedName>
        <fullName evidence="4">ZP domain-containing protein</fullName>
    </submittedName>
</protein>
<keyword evidence="2" id="KW-0812">Transmembrane</keyword>
<dbReference type="PROSITE" id="PS51034">
    <property type="entry name" value="ZP_2"/>
    <property type="match status" value="1"/>
</dbReference>
<dbReference type="EMBL" id="BPLR01019223">
    <property type="protein sequence ID" value="GIZ05149.1"/>
    <property type="molecule type" value="Genomic_DNA"/>
</dbReference>
<dbReference type="InterPro" id="IPR057475">
    <property type="entry name" value="CUT_C"/>
</dbReference>
<dbReference type="AlphaFoldDB" id="A0AAV4YE06"/>
<comment type="caution">
    <text evidence="4">The sequence shown here is derived from an EMBL/GenBank/DDBJ whole genome shotgun (WGS) entry which is preliminary data.</text>
</comment>
<feature type="transmembrane region" description="Helical" evidence="2">
    <location>
        <begin position="373"/>
        <end position="397"/>
    </location>
</feature>
<organism evidence="4 5">
    <name type="scientific">Caerostris extrusa</name>
    <name type="common">Bark spider</name>
    <name type="synonym">Caerostris bankana</name>
    <dbReference type="NCBI Taxonomy" id="172846"/>
    <lineage>
        <taxon>Eukaryota</taxon>
        <taxon>Metazoa</taxon>
        <taxon>Ecdysozoa</taxon>
        <taxon>Arthropoda</taxon>
        <taxon>Chelicerata</taxon>
        <taxon>Arachnida</taxon>
        <taxon>Araneae</taxon>
        <taxon>Araneomorphae</taxon>
        <taxon>Entelegynae</taxon>
        <taxon>Araneoidea</taxon>
        <taxon>Araneidae</taxon>
        <taxon>Caerostris</taxon>
    </lineage>
</organism>
<dbReference type="Proteomes" id="UP001054945">
    <property type="component" value="Unassembled WGS sequence"/>
</dbReference>
<accession>A0AAV4YE06</accession>
<dbReference type="Gene3D" id="2.60.40.4100">
    <property type="entry name" value="Zona pellucida, ZP-C domain"/>
    <property type="match status" value="1"/>
</dbReference>
<evidence type="ECO:0000256" key="1">
    <source>
        <dbReference type="SAM" id="MobiDB-lite"/>
    </source>
</evidence>
<dbReference type="Pfam" id="PF25301">
    <property type="entry name" value="CUT_C"/>
    <property type="match status" value="1"/>
</dbReference>
<evidence type="ECO:0000259" key="3">
    <source>
        <dbReference type="PROSITE" id="PS51034"/>
    </source>
</evidence>
<keyword evidence="2" id="KW-0472">Membrane</keyword>
<keyword evidence="2" id="KW-1133">Transmembrane helix</keyword>
<proteinExistence type="predicted"/>
<name>A0AAV4YE06_CAEEX</name>